<dbReference type="PANTHER" id="PTHR14269">
    <property type="entry name" value="CDP-DIACYLGLYCEROL--GLYCEROL-3-PHOSPHATE 3-PHOSPHATIDYLTRANSFERASE-RELATED"/>
    <property type="match status" value="1"/>
</dbReference>
<evidence type="ECO:0000256" key="4">
    <source>
        <dbReference type="ARBA" id="ARBA00013170"/>
    </source>
</evidence>
<evidence type="ECO:0000256" key="13">
    <source>
        <dbReference type="ARBA" id="ARBA00023264"/>
    </source>
</evidence>
<dbReference type="AlphaFoldDB" id="F8EYM9"/>
<evidence type="ECO:0000256" key="14">
    <source>
        <dbReference type="ARBA" id="ARBA00048586"/>
    </source>
</evidence>
<keyword evidence="6" id="KW-0444">Lipid biosynthesis</keyword>
<name>F8EYM9_GRAC1</name>
<comment type="similarity">
    <text evidence="3 16">Belongs to the CDP-alcohol phosphatidyltransferase class-I family.</text>
</comment>
<dbReference type="EC" id="2.7.8.5" evidence="4 15"/>
<dbReference type="EMBL" id="CP002868">
    <property type="protein sequence ID" value="AEJ18606.1"/>
    <property type="molecule type" value="Genomic_DNA"/>
</dbReference>
<feature type="transmembrane region" description="Helical" evidence="17">
    <location>
        <begin position="12"/>
        <end position="29"/>
    </location>
</feature>
<evidence type="ECO:0000256" key="9">
    <source>
        <dbReference type="ARBA" id="ARBA00022989"/>
    </source>
</evidence>
<evidence type="ECO:0000256" key="1">
    <source>
        <dbReference type="ARBA" id="ARBA00004141"/>
    </source>
</evidence>
<dbReference type="HOGENOM" id="CLU_051314_2_3_12"/>
<dbReference type="GO" id="GO:0016020">
    <property type="term" value="C:membrane"/>
    <property type="evidence" value="ECO:0007669"/>
    <property type="project" value="UniProtKB-SubCell"/>
</dbReference>
<dbReference type="GO" id="GO:0008444">
    <property type="term" value="F:CDP-diacylglycerol-glycerol-3-phosphate 3-phosphatidyltransferase activity"/>
    <property type="evidence" value="ECO:0007669"/>
    <property type="project" value="UniProtKB-UniRule"/>
</dbReference>
<dbReference type="RefSeq" id="WP_013967918.1">
    <property type="nucleotide sequence ID" value="NC_015732.1"/>
</dbReference>
<comment type="pathway">
    <text evidence="2">Phospholipid metabolism; phosphatidylglycerol biosynthesis; phosphatidylglycerol from CDP-diacylglycerol: step 1/2.</text>
</comment>
<sequence>MTSADKITSIRLILAPIFFVVYFLPVWFPSLGATWTVPVLWVLFVIAELTDLFDGLVARSRNEVSDFGKLFDPFSDTLVRITYFLCFVVDGILPAILLMIVLYREFGILFLRTLMMKLGIAMGARSGGKMKAVTYMVAGLLALIASSTQRLSIGLSLFTGIKIAAIVVFIISVVLSLGSFVDYYRVYKNAKK</sequence>
<reference evidence="19" key="1">
    <citation type="journal article" date="2013" name="Stand. Genomic Sci.">
        <title>Genome sequence of the thermophilic fresh-water bacterium Spirochaeta caldaria type strain (H1(T)), reclassification of Spirochaeta caldaria, Spirochaeta stenostrepta, and Spirochaeta zuelzerae in the genus Treponema as Treponema caldaria comb. nov., Treponema stenostrepta comb. nov., and Treponema zuelzerae comb. nov., and emendation of the genus Treponema.</title>
        <authorList>
            <person name="Abt B."/>
            <person name="Goker M."/>
            <person name="Scheuner C."/>
            <person name="Han C."/>
            <person name="Lu M."/>
            <person name="Misra M."/>
            <person name="Lapidus A."/>
            <person name="Nolan M."/>
            <person name="Lucas S."/>
            <person name="Hammon N."/>
            <person name="Deshpande S."/>
            <person name="Cheng J.F."/>
            <person name="Tapia R."/>
            <person name="Goodwin L.A."/>
            <person name="Pitluck S."/>
            <person name="Liolios K."/>
            <person name="Pagani I."/>
            <person name="Ivanova N."/>
            <person name="Mavromatis K."/>
            <person name="Mikhailova N."/>
            <person name="Huntemann M."/>
            <person name="Pati A."/>
            <person name="Chen A."/>
            <person name="Palaniappan K."/>
            <person name="Land M."/>
            <person name="Hauser L."/>
            <person name="Jeffries C.D."/>
            <person name="Rohde M."/>
            <person name="Spring S."/>
            <person name="Gronow S."/>
            <person name="Detter J.C."/>
            <person name="Bristow J."/>
            <person name="Eisen J.A."/>
            <person name="Markowitz V."/>
            <person name="Hugenholtz P."/>
            <person name="Kyrpides N.C."/>
            <person name="Woyke T."/>
            <person name="Klenk H.P."/>
        </authorList>
    </citation>
    <scope>NUCLEOTIDE SEQUENCE</scope>
    <source>
        <strain evidence="19">ATCC 51460 / DSM 7334 / H1</strain>
    </source>
</reference>
<feature type="transmembrane region" description="Helical" evidence="17">
    <location>
        <begin position="78"/>
        <end position="100"/>
    </location>
</feature>
<feature type="transmembrane region" description="Helical" evidence="17">
    <location>
        <begin position="132"/>
        <end position="151"/>
    </location>
</feature>
<dbReference type="GO" id="GO:0046474">
    <property type="term" value="P:glycerophospholipid biosynthetic process"/>
    <property type="evidence" value="ECO:0007669"/>
    <property type="project" value="TreeGrafter"/>
</dbReference>
<dbReference type="InterPro" id="IPR048254">
    <property type="entry name" value="CDP_ALCOHOL_P_TRANSF_CS"/>
</dbReference>
<dbReference type="InterPro" id="IPR043130">
    <property type="entry name" value="CDP-OH_PTrfase_TM_dom"/>
</dbReference>
<keyword evidence="8 17" id="KW-0812">Transmembrane</keyword>
<dbReference type="InterPro" id="IPR000462">
    <property type="entry name" value="CDP-OH_P_trans"/>
</dbReference>
<dbReference type="InterPro" id="IPR050324">
    <property type="entry name" value="CDP-alcohol_PTase-I"/>
</dbReference>
<keyword evidence="19" id="KW-1185">Reference proteome</keyword>
<dbReference type="Gene3D" id="1.20.120.1760">
    <property type="match status" value="1"/>
</dbReference>
<evidence type="ECO:0000256" key="16">
    <source>
        <dbReference type="RuleBase" id="RU003750"/>
    </source>
</evidence>
<evidence type="ECO:0000256" key="11">
    <source>
        <dbReference type="ARBA" id="ARBA00023136"/>
    </source>
</evidence>
<comment type="subcellular location">
    <subcellularLocation>
        <location evidence="1">Membrane</location>
        <topology evidence="1">Multi-pass membrane protein</topology>
    </subcellularLocation>
</comment>
<evidence type="ECO:0000256" key="8">
    <source>
        <dbReference type="ARBA" id="ARBA00022692"/>
    </source>
</evidence>
<comment type="catalytic activity">
    <reaction evidence="14">
        <text>a CDP-1,2-diacyl-sn-glycerol + sn-glycerol 3-phosphate = a 1,2-diacyl-sn-glycero-3-phospho-(1'-sn-glycero-3'-phosphate) + CMP + H(+)</text>
        <dbReference type="Rhea" id="RHEA:12593"/>
        <dbReference type="ChEBI" id="CHEBI:15378"/>
        <dbReference type="ChEBI" id="CHEBI:57597"/>
        <dbReference type="ChEBI" id="CHEBI:58332"/>
        <dbReference type="ChEBI" id="CHEBI:60110"/>
        <dbReference type="ChEBI" id="CHEBI:60377"/>
        <dbReference type="EC" id="2.7.8.5"/>
    </reaction>
</comment>
<dbReference type="PANTHER" id="PTHR14269:SF62">
    <property type="entry name" value="CDP-DIACYLGLYCEROL--GLYCEROL-3-PHOSPHATE 3-PHOSPHATIDYLTRANSFERASE 1, CHLOROPLASTIC"/>
    <property type="match status" value="1"/>
</dbReference>
<dbReference type="KEGG" id="scd:Spica_0442"/>
<dbReference type="PROSITE" id="PS00379">
    <property type="entry name" value="CDP_ALCOHOL_P_TRANSF"/>
    <property type="match status" value="1"/>
</dbReference>
<keyword evidence="13" id="KW-1208">Phospholipid metabolism</keyword>
<keyword evidence="12" id="KW-0594">Phospholipid biosynthesis</keyword>
<dbReference type="eggNOG" id="COG0558">
    <property type="taxonomic scope" value="Bacteria"/>
</dbReference>
<keyword evidence="7 16" id="KW-0808">Transferase</keyword>
<accession>F8EYM9</accession>
<evidence type="ECO:0000256" key="12">
    <source>
        <dbReference type="ARBA" id="ARBA00023209"/>
    </source>
</evidence>
<dbReference type="PIRSF" id="PIRSF000847">
    <property type="entry name" value="Phos_ph_gly_syn"/>
    <property type="match status" value="1"/>
</dbReference>
<dbReference type="OrthoDB" id="9796672at2"/>
<evidence type="ECO:0000256" key="2">
    <source>
        <dbReference type="ARBA" id="ARBA00005042"/>
    </source>
</evidence>
<gene>
    <name evidence="18" type="ordered locus">Spica_0442</name>
</gene>
<evidence type="ECO:0000256" key="3">
    <source>
        <dbReference type="ARBA" id="ARBA00010441"/>
    </source>
</evidence>
<evidence type="ECO:0000256" key="6">
    <source>
        <dbReference type="ARBA" id="ARBA00022516"/>
    </source>
</evidence>
<protein>
    <recommendedName>
        <fullName evidence="5 15">CDP-diacylglycerol--glycerol-3-phosphate 3-phosphatidyltransferase</fullName>
        <ecNumber evidence="4 15">2.7.8.5</ecNumber>
    </recommendedName>
</protein>
<evidence type="ECO:0000256" key="7">
    <source>
        <dbReference type="ARBA" id="ARBA00022679"/>
    </source>
</evidence>
<evidence type="ECO:0000256" key="17">
    <source>
        <dbReference type="SAM" id="Phobius"/>
    </source>
</evidence>
<dbReference type="Proteomes" id="UP000000503">
    <property type="component" value="Chromosome"/>
</dbReference>
<dbReference type="STRING" id="744872.Spica_0442"/>
<dbReference type="Pfam" id="PF01066">
    <property type="entry name" value="CDP-OH_P_transf"/>
    <property type="match status" value="1"/>
</dbReference>
<organism evidence="18 19">
    <name type="scientific">Gracilinema caldarium (strain ATCC 51460 / DSM 7334 / H1)</name>
    <name type="common">Treponema caldarium</name>
    <dbReference type="NCBI Taxonomy" id="744872"/>
    <lineage>
        <taxon>Bacteria</taxon>
        <taxon>Pseudomonadati</taxon>
        <taxon>Spirochaetota</taxon>
        <taxon>Spirochaetia</taxon>
        <taxon>Spirochaetales</taxon>
        <taxon>Breznakiellaceae</taxon>
        <taxon>Gracilinema</taxon>
    </lineage>
</organism>
<keyword evidence="11 17" id="KW-0472">Membrane</keyword>
<evidence type="ECO:0000313" key="18">
    <source>
        <dbReference type="EMBL" id="AEJ18606.1"/>
    </source>
</evidence>
<dbReference type="NCBIfam" id="TIGR00560">
    <property type="entry name" value="pgsA"/>
    <property type="match status" value="1"/>
</dbReference>
<feature type="transmembrane region" description="Helical" evidence="17">
    <location>
        <begin position="163"/>
        <end position="184"/>
    </location>
</feature>
<keyword evidence="10" id="KW-0443">Lipid metabolism</keyword>
<proteinExistence type="inferred from homology"/>
<evidence type="ECO:0000256" key="10">
    <source>
        <dbReference type="ARBA" id="ARBA00023098"/>
    </source>
</evidence>
<evidence type="ECO:0000256" key="5">
    <source>
        <dbReference type="ARBA" id="ARBA00014944"/>
    </source>
</evidence>
<keyword evidence="9 17" id="KW-1133">Transmembrane helix</keyword>
<evidence type="ECO:0000256" key="15">
    <source>
        <dbReference type="NCBIfam" id="TIGR00560"/>
    </source>
</evidence>
<dbReference type="InterPro" id="IPR004570">
    <property type="entry name" value="Phosphatidylglycerol_P_synth"/>
</dbReference>
<evidence type="ECO:0000313" key="19">
    <source>
        <dbReference type="Proteomes" id="UP000000503"/>
    </source>
</evidence>